<keyword evidence="2" id="KW-1185">Reference proteome</keyword>
<dbReference type="EMBL" id="JAUIZM010000031">
    <property type="protein sequence ID" value="KAK1351578.1"/>
    <property type="molecule type" value="Genomic_DNA"/>
</dbReference>
<gene>
    <name evidence="1" type="ORF">POM88_054265</name>
</gene>
<dbReference type="Proteomes" id="UP001237642">
    <property type="component" value="Unassembled WGS sequence"/>
</dbReference>
<accession>A0AAD8GN62</accession>
<protein>
    <submittedName>
        <fullName evidence="1">Uncharacterized protein</fullName>
    </submittedName>
</protein>
<comment type="caution">
    <text evidence="1">The sequence shown here is derived from an EMBL/GenBank/DDBJ whole genome shotgun (WGS) entry which is preliminary data.</text>
</comment>
<dbReference type="AlphaFoldDB" id="A0AAD8GN62"/>
<evidence type="ECO:0000313" key="1">
    <source>
        <dbReference type="EMBL" id="KAK1351578.1"/>
    </source>
</evidence>
<evidence type="ECO:0000313" key="2">
    <source>
        <dbReference type="Proteomes" id="UP001237642"/>
    </source>
</evidence>
<sequence>MYRDVQKLRNFKPVFRREAWSSGNLCKKVSNLQTEFGVQDAIDFGVMTQKSVGVPFTVPITCTSYKTTFNTPKFSPTQLLTLAKGDRLALLESIMLPQRGGVGGTKSFDSFSVWKQKRKILVVNSKDQIHVQMQFNNHQNLNQ</sequence>
<proteinExistence type="predicted"/>
<organism evidence="1 2">
    <name type="scientific">Heracleum sosnowskyi</name>
    <dbReference type="NCBI Taxonomy" id="360622"/>
    <lineage>
        <taxon>Eukaryota</taxon>
        <taxon>Viridiplantae</taxon>
        <taxon>Streptophyta</taxon>
        <taxon>Embryophyta</taxon>
        <taxon>Tracheophyta</taxon>
        <taxon>Spermatophyta</taxon>
        <taxon>Magnoliopsida</taxon>
        <taxon>eudicotyledons</taxon>
        <taxon>Gunneridae</taxon>
        <taxon>Pentapetalae</taxon>
        <taxon>asterids</taxon>
        <taxon>campanulids</taxon>
        <taxon>Apiales</taxon>
        <taxon>Apiaceae</taxon>
        <taxon>Apioideae</taxon>
        <taxon>apioid superclade</taxon>
        <taxon>Tordylieae</taxon>
        <taxon>Tordyliinae</taxon>
        <taxon>Heracleum</taxon>
    </lineage>
</organism>
<reference evidence="1" key="1">
    <citation type="submission" date="2023-02" db="EMBL/GenBank/DDBJ databases">
        <title>Genome of toxic invasive species Heracleum sosnowskyi carries increased number of genes despite the absence of recent whole-genome duplications.</title>
        <authorList>
            <person name="Schelkunov M."/>
            <person name="Shtratnikova V."/>
            <person name="Makarenko M."/>
            <person name="Klepikova A."/>
            <person name="Omelchenko D."/>
            <person name="Novikova G."/>
            <person name="Obukhova E."/>
            <person name="Bogdanov V."/>
            <person name="Penin A."/>
            <person name="Logacheva M."/>
        </authorList>
    </citation>
    <scope>NUCLEOTIDE SEQUENCE</scope>
    <source>
        <strain evidence="1">Hsosn_3</strain>
        <tissue evidence="1">Leaf</tissue>
    </source>
</reference>
<reference evidence="1" key="2">
    <citation type="submission" date="2023-05" db="EMBL/GenBank/DDBJ databases">
        <authorList>
            <person name="Schelkunov M.I."/>
        </authorList>
    </citation>
    <scope>NUCLEOTIDE SEQUENCE</scope>
    <source>
        <strain evidence="1">Hsosn_3</strain>
        <tissue evidence="1">Leaf</tissue>
    </source>
</reference>
<name>A0AAD8GN62_9APIA</name>